<dbReference type="EMBL" id="SSTM01000002">
    <property type="protein sequence ID" value="TJW11302.1"/>
    <property type="molecule type" value="Genomic_DNA"/>
</dbReference>
<dbReference type="InterPro" id="IPR036388">
    <property type="entry name" value="WH-like_DNA-bd_sf"/>
</dbReference>
<dbReference type="GO" id="GO:0003677">
    <property type="term" value="F:DNA binding"/>
    <property type="evidence" value="ECO:0007669"/>
    <property type="project" value="InterPro"/>
</dbReference>
<reference evidence="4 5" key="1">
    <citation type="submission" date="2019-04" db="EMBL/GenBank/DDBJ databases">
        <title>Microbes associate with the intestines of laboratory mice.</title>
        <authorList>
            <person name="Navarre W."/>
            <person name="Wong E."/>
            <person name="Huang K.C."/>
            <person name="Tropini C."/>
            <person name="Ng K."/>
            <person name="Yu B."/>
        </authorList>
    </citation>
    <scope>NUCLEOTIDE SEQUENCE [LARGE SCALE GENOMIC DNA]</scope>
    <source>
        <strain evidence="4 5">NM48_B13</strain>
    </source>
</reference>
<gene>
    <name evidence="4" type="ORF">E5982_03565</name>
</gene>
<keyword evidence="2" id="KW-0472">Membrane</keyword>
<dbReference type="SUPFAM" id="SSF46894">
    <property type="entry name" value="C-terminal effector domain of the bipartite response regulators"/>
    <property type="match status" value="1"/>
</dbReference>
<dbReference type="Proteomes" id="UP000309454">
    <property type="component" value="Unassembled WGS sequence"/>
</dbReference>
<organism evidence="4 5">
    <name type="scientific">Parvibacter caecicola</name>
    <dbReference type="NCBI Taxonomy" id="747645"/>
    <lineage>
        <taxon>Bacteria</taxon>
        <taxon>Bacillati</taxon>
        <taxon>Actinomycetota</taxon>
        <taxon>Coriobacteriia</taxon>
        <taxon>Coriobacteriales</taxon>
        <taxon>Coriobacteriaceae</taxon>
        <taxon>Parvibacter</taxon>
    </lineage>
</organism>
<dbReference type="AlphaFoldDB" id="A0A4T9TIP8"/>
<proteinExistence type="predicted"/>
<keyword evidence="2" id="KW-1133">Transmembrane helix</keyword>
<evidence type="ECO:0000256" key="2">
    <source>
        <dbReference type="SAM" id="Phobius"/>
    </source>
</evidence>
<evidence type="ECO:0000256" key="1">
    <source>
        <dbReference type="SAM" id="MobiDB-lite"/>
    </source>
</evidence>
<feature type="region of interest" description="Disordered" evidence="1">
    <location>
        <begin position="87"/>
        <end position="113"/>
    </location>
</feature>
<feature type="transmembrane region" description="Helical" evidence="2">
    <location>
        <begin position="12"/>
        <end position="34"/>
    </location>
</feature>
<dbReference type="GO" id="GO:0006355">
    <property type="term" value="P:regulation of DNA-templated transcription"/>
    <property type="evidence" value="ECO:0007669"/>
    <property type="project" value="InterPro"/>
</dbReference>
<dbReference type="InterPro" id="IPR016032">
    <property type="entry name" value="Sig_transdc_resp-reg_C-effctor"/>
</dbReference>
<feature type="domain" description="HTH luxR-type" evidence="3">
    <location>
        <begin position="122"/>
        <end position="179"/>
    </location>
</feature>
<comment type="caution">
    <text evidence="4">The sequence shown here is derived from an EMBL/GenBank/DDBJ whole genome shotgun (WGS) entry which is preliminary data.</text>
</comment>
<name>A0A4T9TIP8_9ACTN</name>
<accession>A0A4T9TIP8</accession>
<keyword evidence="5" id="KW-1185">Reference proteome</keyword>
<dbReference type="RefSeq" id="WP_136845477.1">
    <property type="nucleotide sequence ID" value="NZ_CANPEU010000026.1"/>
</dbReference>
<protein>
    <submittedName>
        <fullName evidence="4">Helix-turn-helix transcriptional regulator</fullName>
    </submittedName>
</protein>
<dbReference type="SMART" id="SM00421">
    <property type="entry name" value="HTH_LUXR"/>
    <property type="match status" value="1"/>
</dbReference>
<evidence type="ECO:0000313" key="5">
    <source>
        <dbReference type="Proteomes" id="UP000309454"/>
    </source>
</evidence>
<dbReference type="OrthoDB" id="7444822at2"/>
<dbReference type="Gene3D" id="1.10.10.10">
    <property type="entry name" value="Winged helix-like DNA-binding domain superfamily/Winged helix DNA-binding domain"/>
    <property type="match status" value="1"/>
</dbReference>
<evidence type="ECO:0000313" key="4">
    <source>
        <dbReference type="EMBL" id="TJW11302.1"/>
    </source>
</evidence>
<evidence type="ECO:0000259" key="3">
    <source>
        <dbReference type="SMART" id="SM00421"/>
    </source>
</evidence>
<keyword evidence="2" id="KW-0812">Transmembrane</keyword>
<dbReference type="InterPro" id="IPR000792">
    <property type="entry name" value="Tscrpt_reg_LuxR_C"/>
</dbReference>
<sequence>MGRLSNASFTSIAAATLGSLMIGLISGATVHALVRRTELISAQKRNALADASEAPRAARPIACENADAAFPADAPISCRQPITPAGALGPRAAATPVSASLDPQQPAPKDPNRRGLLDCWNQLGLTHAEGRVAQRIIKGDAFSTIASDLGVSHDSVRQTACRIYRKAGVGRRNEFTARVVALQFEPTAE</sequence>